<evidence type="ECO:0000256" key="1">
    <source>
        <dbReference type="ARBA" id="ARBA00022679"/>
    </source>
</evidence>
<dbReference type="PANTHER" id="PTHR30185:SF18">
    <property type="entry name" value="TRANSCRIPTIONAL REGULATOR MTLR"/>
    <property type="match status" value="1"/>
</dbReference>
<keyword evidence="1" id="KW-0808">Transferase</keyword>
<dbReference type="PROSITE" id="PS51099">
    <property type="entry name" value="PTS_EIIB_TYPE_2"/>
    <property type="match status" value="1"/>
</dbReference>
<dbReference type="CDD" id="cd00090">
    <property type="entry name" value="HTH_ARSR"/>
    <property type="match status" value="1"/>
</dbReference>
<dbReference type="EMBL" id="VTOZ01000016">
    <property type="protein sequence ID" value="TYZ28299.1"/>
    <property type="molecule type" value="Genomic_DNA"/>
</dbReference>
<dbReference type="GO" id="GO:0008982">
    <property type="term" value="F:protein-N(PI)-phosphohistidine-sugar phosphotransferase activity"/>
    <property type="evidence" value="ECO:0007669"/>
    <property type="project" value="InterPro"/>
</dbReference>
<accession>A0A5D6WMI5</accession>
<name>A0A5D6WMI5_9FIRM</name>
<dbReference type="Pfam" id="PF00874">
    <property type="entry name" value="PRD"/>
    <property type="match status" value="2"/>
</dbReference>
<proteinExistence type="predicted"/>
<dbReference type="Pfam" id="PF00359">
    <property type="entry name" value="PTS_EIIA_2"/>
    <property type="match status" value="1"/>
</dbReference>
<dbReference type="CDD" id="cd05568">
    <property type="entry name" value="PTS_IIB_bgl_like"/>
    <property type="match status" value="1"/>
</dbReference>
<dbReference type="AlphaFoldDB" id="A0A5D6WMI5"/>
<sequence length="704" mass="78413">MNVKERTAAILKLLVDGQRPFTTAGELAENLGVSAKTISRELPGVAGALEKYGLALNKKKGAGFAIAGAEDAIASLKESLGQVNDHNYTPQERQSIIVSRLLPSHEPVKLFALSSLLGVTDSTISNDLDKLEGWFKGHGLQLVRKPGLGVYVEGEEQSIRQAIVAYIYDNIEENELLTLVHANLADEQEKVNQAAGYLLDLVDKEIIHRLERLIRQAEKELGTRMSDQAFIGLTVHLALAVQRIRKQERIHIRPGFLAELKQKQEFRTAGHIAAEIAKEFELPITEDEIGYITMHLLGARSRYRENEAAGAVLDNFHLVRLAKAIMKAAEEETGTSLYRNPELLTGLVNHLGPSISRLQMQMDIRNPLLDEMKMKFPELMQLAKKSVHEVEKELELTFPESEIAFIAMHLSAALTDSNMLQKLEHTVIVACPTGMGTSRLLASRLRQQYDNLVIADQVSTLQLTPEYFASHEAEFIVATVPIPHVPLPVAVVSALLSKEDQQRVDQMLLQCEEAQVESRAAGKDKAKPDFAAALRIMQAYDAAILSLLDNFFFWEDDKSMTVQEVAADIGRMVGRDERQADGICRALLTREDQGSTAITGSNMILLHCRSAVVTHLQFGIVHLGSWFLYPADPTEKIRTAIVMLAPEQGSCYELETIGHISSILLERWGLIEVLHEGNQQLIKDELTHIFREFHAKKYRELLGG</sequence>
<dbReference type="RefSeq" id="WP_149189280.1">
    <property type="nucleotide sequence ID" value="NZ_VTOZ01000016.1"/>
</dbReference>
<evidence type="ECO:0000259" key="6">
    <source>
        <dbReference type="PROSITE" id="PS51099"/>
    </source>
</evidence>
<dbReference type="InterPro" id="IPR036634">
    <property type="entry name" value="PRD_sf"/>
</dbReference>
<keyword evidence="9" id="KW-1185">Reference proteome</keyword>
<dbReference type="SUPFAM" id="SSF63520">
    <property type="entry name" value="PTS-regulatory domain, PRD"/>
    <property type="match status" value="2"/>
</dbReference>
<dbReference type="InterPro" id="IPR011991">
    <property type="entry name" value="ArsR-like_HTH"/>
</dbReference>
<evidence type="ECO:0000313" key="9">
    <source>
        <dbReference type="Proteomes" id="UP000322783"/>
    </source>
</evidence>
<dbReference type="GO" id="GO:0009401">
    <property type="term" value="P:phosphoenolpyruvate-dependent sugar phosphotransferase system"/>
    <property type="evidence" value="ECO:0007669"/>
    <property type="project" value="InterPro"/>
</dbReference>
<evidence type="ECO:0000313" key="8">
    <source>
        <dbReference type="EMBL" id="TYZ28299.1"/>
    </source>
</evidence>
<dbReference type="InterPro" id="IPR013011">
    <property type="entry name" value="PTS_EIIB_2"/>
</dbReference>
<keyword evidence="2" id="KW-0677">Repeat</keyword>
<dbReference type="InterPro" id="IPR016152">
    <property type="entry name" value="PTrfase/Anion_transptr"/>
</dbReference>
<protein>
    <submittedName>
        <fullName evidence="8">PRD domain-containing protein</fullName>
    </submittedName>
</protein>
<dbReference type="PROSITE" id="PS51094">
    <property type="entry name" value="PTS_EIIA_TYPE_2"/>
    <property type="match status" value="1"/>
</dbReference>
<gene>
    <name evidence="8" type="ORF">FZ041_08550</name>
</gene>
<feature type="domain" description="PTS EIIB type-2" evidence="6">
    <location>
        <begin position="425"/>
        <end position="516"/>
    </location>
</feature>
<dbReference type="PROSITE" id="PS51372">
    <property type="entry name" value="PRD_2"/>
    <property type="match status" value="2"/>
</dbReference>
<dbReference type="Gene3D" id="1.10.1790.10">
    <property type="entry name" value="PRD domain"/>
    <property type="match status" value="2"/>
</dbReference>
<evidence type="ECO:0000256" key="2">
    <source>
        <dbReference type="ARBA" id="ARBA00022737"/>
    </source>
</evidence>
<dbReference type="InterPro" id="IPR036095">
    <property type="entry name" value="PTS_EIIB-like_sf"/>
</dbReference>
<dbReference type="Gene3D" id="3.40.930.10">
    <property type="entry name" value="Mannitol-specific EII, Chain A"/>
    <property type="match status" value="1"/>
</dbReference>
<evidence type="ECO:0000256" key="4">
    <source>
        <dbReference type="ARBA" id="ARBA00023163"/>
    </source>
</evidence>
<dbReference type="SUPFAM" id="SSF52794">
    <property type="entry name" value="PTS system IIB component-like"/>
    <property type="match status" value="1"/>
</dbReference>
<comment type="caution">
    <text evidence="8">The sequence shown here is derived from an EMBL/GenBank/DDBJ whole genome shotgun (WGS) entry which is preliminary data.</text>
</comment>
<evidence type="ECO:0000259" key="5">
    <source>
        <dbReference type="PROSITE" id="PS51094"/>
    </source>
</evidence>
<evidence type="ECO:0000259" key="7">
    <source>
        <dbReference type="PROSITE" id="PS51372"/>
    </source>
</evidence>
<dbReference type="InterPro" id="IPR002178">
    <property type="entry name" value="PTS_EIIA_type-2_dom"/>
</dbReference>
<dbReference type="SUPFAM" id="SSF46785">
    <property type="entry name" value="Winged helix' DNA-binding domain"/>
    <property type="match status" value="1"/>
</dbReference>
<dbReference type="GO" id="GO:0006355">
    <property type="term" value="P:regulation of DNA-templated transcription"/>
    <property type="evidence" value="ECO:0007669"/>
    <property type="project" value="InterPro"/>
</dbReference>
<dbReference type="Gene3D" id="3.40.50.2300">
    <property type="match status" value="1"/>
</dbReference>
<feature type="domain" description="PTS EIIA type-2" evidence="5">
    <location>
        <begin position="546"/>
        <end position="689"/>
    </location>
</feature>
<feature type="domain" description="PRD" evidence="7">
    <location>
        <begin position="201"/>
        <end position="306"/>
    </location>
</feature>
<dbReference type="InterPro" id="IPR036390">
    <property type="entry name" value="WH_DNA-bd_sf"/>
</dbReference>
<keyword evidence="3" id="KW-0805">Transcription regulation</keyword>
<dbReference type="InterPro" id="IPR036388">
    <property type="entry name" value="WH-like_DNA-bd_sf"/>
</dbReference>
<dbReference type="Proteomes" id="UP000322783">
    <property type="component" value="Unassembled WGS sequence"/>
</dbReference>
<dbReference type="Gene3D" id="1.10.10.10">
    <property type="entry name" value="Winged helix-like DNA-binding domain superfamily/Winged helix DNA-binding domain"/>
    <property type="match status" value="2"/>
</dbReference>
<dbReference type="InterPro" id="IPR050661">
    <property type="entry name" value="BglG_antiterminators"/>
</dbReference>
<evidence type="ECO:0000256" key="3">
    <source>
        <dbReference type="ARBA" id="ARBA00023015"/>
    </source>
</evidence>
<organism evidence="8 9">
    <name type="scientific">Selenomonas caprae</name>
    <dbReference type="NCBI Taxonomy" id="2606905"/>
    <lineage>
        <taxon>Bacteria</taxon>
        <taxon>Bacillati</taxon>
        <taxon>Bacillota</taxon>
        <taxon>Negativicutes</taxon>
        <taxon>Selenomonadales</taxon>
        <taxon>Selenomonadaceae</taxon>
        <taxon>Selenomonas</taxon>
    </lineage>
</organism>
<feature type="domain" description="PRD" evidence="7">
    <location>
        <begin position="313"/>
        <end position="420"/>
    </location>
</feature>
<dbReference type="PANTHER" id="PTHR30185">
    <property type="entry name" value="CRYPTIC BETA-GLUCOSIDE BGL OPERON ANTITERMINATOR"/>
    <property type="match status" value="1"/>
</dbReference>
<keyword evidence="4" id="KW-0804">Transcription</keyword>
<reference evidence="8 9" key="1">
    <citation type="submission" date="2019-08" db="EMBL/GenBank/DDBJ databases">
        <title>Selenomonas sp. mPRGC5 and Selenomonas sp. mPRGC8 isolated from ruminal fluid of dairy goat (Capra hircus).</title>
        <authorList>
            <person name="Poothong S."/>
            <person name="Nuengjamnong C."/>
            <person name="Tanasupawat S."/>
        </authorList>
    </citation>
    <scope>NUCLEOTIDE SEQUENCE [LARGE SCALE GENOMIC DNA]</scope>
    <source>
        <strain evidence="9">mPRGC8</strain>
    </source>
</reference>
<dbReference type="SUPFAM" id="SSF55804">
    <property type="entry name" value="Phoshotransferase/anion transport protein"/>
    <property type="match status" value="1"/>
</dbReference>
<dbReference type="InterPro" id="IPR011608">
    <property type="entry name" value="PRD"/>
</dbReference>